<dbReference type="RefSeq" id="WP_011921233.1">
    <property type="nucleotide sequence ID" value="NZ_AP019770.1"/>
</dbReference>
<feature type="domain" description="DUF447" evidence="1">
    <location>
        <begin position="14"/>
        <end position="122"/>
    </location>
</feature>
<evidence type="ECO:0000313" key="9">
    <source>
        <dbReference type="Proteomes" id="UP000029084"/>
    </source>
</evidence>
<dbReference type="EMBL" id="CP012174">
    <property type="protein sequence ID" value="AKV77758.1"/>
    <property type="molecule type" value="Genomic_DNA"/>
</dbReference>
<proteinExistence type="predicted"/>
<reference evidence="8 10" key="3">
    <citation type="submission" date="2015-07" db="EMBL/GenBank/DDBJ databases">
        <title>Physiological, transcriptional responses and genome re-sequencing of acid resistant extremely thermoacidophilic Metallosphaera sedula SARC-M1.</title>
        <authorList>
            <person name="Ai C."/>
            <person name="McCarthy S."/>
            <person name="Eckrich V."/>
            <person name="Rudrappa D."/>
            <person name="Qiu G."/>
            <person name="Blum P."/>
        </authorList>
    </citation>
    <scope>NUCLEOTIDE SEQUENCE [LARGE SCALE GENOMIC DNA]</scope>
    <source>
        <strain evidence="8 10">SARC-M1</strain>
    </source>
</reference>
<evidence type="ECO:0000313" key="10">
    <source>
        <dbReference type="Proteomes" id="UP000056255"/>
    </source>
</evidence>
<dbReference type="InterPro" id="IPR012349">
    <property type="entry name" value="Split_barrel_FMN-bd"/>
</dbReference>
<dbReference type="EMBL" id="CP008822">
    <property type="protein sequence ID" value="AIM26251.1"/>
    <property type="molecule type" value="Genomic_DNA"/>
</dbReference>
<evidence type="ECO:0000313" key="13">
    <source>
        <dbReference type="Proteomes" id="UP000062475"/>
    </source>
</evidence>
<evidence type="ECO:0000313" key="7">
    <source>
        <dbReference type="EMBL" id="AKV80003.1"/>
    </source>
</evidence>
<dbReference type="Pfam" id="PF04289">
    <property type="entry name" value="DUF447_N"/>
    <property type="match status" value="1"/>
</dbReference>
<dbReference type="Proteomes" id="UP000062398">
    <property type="component" value="Chromosome"/>
</dbReference>
<feature type="domain" description="DUF447" evidence="2">
    <location>
        <begin position="127"/>
        <end position="180"/>
    </location>
</feature>
<dbReference type="OrthoDB" id="146030at2157"/>
<dbReference type="OMA" id="KCSINIT"/>
<dbReference type="GeneID" id="91756941"/>
<dbReference type="EMBL" id="CP012173">
    <property type="protein sequence ID" value="AKV75512.1"/>
    <property type="molecule type" value="Genomic_DNA"/>
</dbReference>
<dbReference type="InterPro" id="IPR007386">
    <property type="entry name" value="DUF447_N"/>
</dbReference>
<reference evidence="11 12" key="2">
    <citation type="journal article" date="2015" name="Genome Announc.">
        <title>Complete Genome Sequences of Evolved Arsenate-Resistant Metallosphaera sedula Strains.</title>
        <authorList>
            <person name="Ai C."/>
            <person name="McCarthy S."/>
            <person name="Schackwitz W."/>
            <person name="Martin J."/>
            <person name="Lipzen A."/>
            <person name="Blum P."/>
        </authorList>
    </citation>
    <scope>NUCLEOTIDE SEQUENCE [LARGE SCALE GENOMIC DNA]</scope>
    <source>
        <strain evidence="6 12">ARS120-1</strain>
        <strain evidence="7 11">ARS120-2</strain>
        <strain evidence="4 14">ARS50-1</strain>
        <strain evidence="5 13">ARS50-2</strain>
    </source>
</reference>
<dbReference type="EMBL" id="CP012175">
    <property type="protein sequence ID" value="AKV80003.1"/>
    <property type="molecule type" value="Genomic_DNA"/>
</dbReference>
<dbReference type="SUPFAM" id="SSF50475">
    <property type="entry name" value="FMN-binding split barrel"/>
    <property type="match status" value="1"/>
</dbReference>
<evidence type="ECO:0000313" key="3">
    <source>
        <dbReference type="EMBL" id="AIM26251.1"/>
    </source>
</evidence>
<evidence type="ECO:0000313" key="5">
    <source>
        <dbReference type="EMBL" id="AKV75512.1"/>
    </source>
</evidence>
<gene>
    <name evidence="3" type="ORF">HA72_0087</name>
    <name evidence="4" type="ORF">MsedA_0092</name>
    <name evidence="5" type="ORF">MsedB_0092</name>
    <name evidence="6" type="ORF">MsedC_0091</name>
    <name evidence="7" type="ORF">MsedD_0092</name>
    <name evidence="8" type="ORF">MsedE_0092</name>
</gene>
<dbReference type="InterPro" id="IPR049288">
    <property type="entry name" value="DUF447_C"/>
</dbReference>
<evidence type="ECO:0000313" key="6">
    <source>
        <dbReference type="EMBL" id="AKV77758.1"/>
    </source>
</evidence>
<dbReference type="EMBL" id="CP012176">
    <property type="protein sequence ID" value="AKV82248.1"/>
    <property type="molecule type" value="Genomic_DNA"/>
</dbReference>
<dbReference type="Gene3D" id="2.30.110.10">
    <property type="entry name" value="Electron Transport, Fmn-binding Protein, Chain A"/>
    <property type="match status" value="1"/>
</dbReference>
<protein>
    <recommendedName>
        <fullName evidence="15">DUF447 family protein</fullName>
    </recommendedName>
</protein>
<evidence type="ECO:0000313" key="8">
    <source>
        <dbReference type="EMBL" id="AKV82248.1"/>
    </source>
</evidence>
<evidence type="ECO:0000259" key="2">
    <source>
        <dbReference type="Pfam" id="PF20766"/>
    </source>
</evidence>
<evidence type="ECO:0000313" key="12">
    <source>
        <dbReference type="Proteomes" id="UP000062398"/>
    </source>
</evidence>
<dbReference type="Proteomes" id="UP000029084">
    <property type="component" value="Chromosome"/>
</dbReference>
<dbReference type="Proteomes" id="UP000062475">
    <property type="component" value="Chromosome"/>
</dbReference>
<organism evidence="3 9">
    <name type="scientific">Metallosphaera sedula</name>
    <dbReference type="NCBI Taxonomy" id="43687"/>
    <lineage>
        <taxon>Archaea</taxon>
        <taxon>Thermoproteota</taxon>
        <taxon>Thermoprotei</taxon>
        <taxon>Sulfolobales</taxon>
        <taxon>Sulfolobaceae</taxon>
        <taxon>Metallosphaera</taxon>
    </lineage>
</organism>
<dbReference type="Gene3D" id="1.20.58.290">
    <property type="entry name" value="Hypothetical membrane protein ta0354_69_121"/>
    <property type="match status" value="1"/>
</dbReference>
<evidence type="ECO:0000313" key="4">
    <source>
        <dbReference type="EMBL" id="AKV73268.1"/>
    </source>
</evidence>
<evidence type="ECO:0000313" key="14">
    <source>
        <dbReference type="Proteomes" id="UP000068832"/>
    </source>
</evidence>
<accession>A0A088E1T9</accession>
<dbReference type="Proteomes" id="UP000056255">
    <property type="component" value="Chromosome"/>
</dbReference>
<sequence length="190" mass="21793">MYKINQVFPHPGIYEVLLGTTGVSDNISPVGLRYFKEYRLRLYEGSITSRNISVHPYCSILITQDPTLFYQGLKGGLRPTSFMYGLPVIDVSCVFIAKCNLETLGNPSEYTLNFLEFKGECREKSFSRGDGLFVDLLVHLTRLDILPQEREKLLEIMSYEIGVIKRTSPYLEGYLREILETLRSKGYKLD</sequence>
<name>A0A088E1T9_9CREN</name>
<dbReference type="EMBL" id="CP012172">
    <property type="protein sequence ID" value="AKV73268.1"/>
    <property type="molecule type" value="Genomic_DNA"/>
</dbReference>
<dbReference type="Proteomes" id="UP000068832">
    <property type="component" value="Chromosome"/>
</dbReference>
<dbReference type="Pfam" id="PF20766">
    <property type="entry name" value="DUF447_C"/>
    <property type="match status" value="1"/>
</dbReference>
<dbReference type="Proteomes" id="UP000061362">
    <property type="component" value="Chromosome"/>
</dbReference>
<dbReference type="PATRIC" id="fig|43687.5.peg.89"/>
<dbReference type="AlphaFoldDB" id="A0A088E1T9"/>
<evidence type="ECO:0000259" key="1">
    <source>
        <dbReference type="Pfam" id="PF04289"/>
    </source>
</evidence>
<evidence type="ECO:0000313" key="11">
    <source>
        <dbReference type="Proteomes" id="UP000061362"/>
    </source>
</evidence>
<reference evidence="3 9" key="1">
    <citation type="journal article" date="2014" name="J. Bacteriol.">
        <title>Role of an Archaeal PitA Transporter in the Copper and Arsenic Resistance of Metallosphaera sedula, an Extreme Thermoacidophile.</title>
        <authorList>
            <person name="McCarthy S."/>
            <person name="Ai C."/>
            <person name="Wheaton G."/>
            <person name="Tevatia R."/>
            <person name="Eckrich V."/>
            <person name="Kelly R."/>
            <person name="Blum P."/>
        </authorList>
    </citation>
    <scope>NUCLEOTIDE SEQUENCE [LARGE SCALE GENOMIC DNA]</scope>
    <source>
        <strain evidence="3 9">CuR1</strain>
    </source>
</reference>
<evidence type="ECO:0008006" key="15">
    <source>
        <dbReference type="Google" id="ProtNLM"/>
    </source>
</evidence>